<evidence type="ECO:0000313" key="2">
    <source>
        <dbReference type="EMBL" id="ETE58738.1"/>
    </source>
</evidence>
<dbReference type="GO" id="GO:0008270">
    <property type="term" value="F:zinc ion binding"/>
    <property type="evidence" value="ECO:0007669"/>
    <property type="project" value="InterPro"/>
</dbReference>
<dbReference type="EMBL" id="AZIM01006344">
    <property type="protein sequence ID" value="ETE58738.1"/>
    <property type="molecule type" value="Genomic_DNA"/>
</dbReference>
<accession>V8NAQ7</accession>
<dbReference type="InterPro" id="IPR033577">
    <property type="entry name" value="AOPep"/>
</dbReference>
<dbReference type="AlphaFoldDB" id="V8NAQ7"/>
<reference evidence="2 3" key="1">
    <citation type="journal article" date="2013" name="Proc. Natl. Acad. Sci. U.S.A.">
        <title>The king cobra genome reveals dynamic gene evolution and adaptation in the snake venom system.</title>
        <authorList>
            <person name="Vonk F.J."/>
            <person name="Casewell N.R."/>
            <person name="Henkel C.V."/>
            <person name="Heimberg A.M."/>
            <person name="Jansen H.J."/>
            <person name="McCleary R.J."/>
            <person name="Kerkkamp H.M."/>
            <person name="Vos R.A."/>
            <person name="Guerreiro I."/>
            <person name="Calvete J.J."/>
            <person name="Wuster W."/>
            <person name="Woods A.E."/>
            <person name="Logan J.M."/>
            <person name="Harrison R.A."/>
            <person name="Castoe T.A."/>
            <person name="de Koning A.P."/>
            <person name="Pollock D.D."/>
            <person name="Yandell M."/>
            <person name="Calderon D."/>
            <person name="Renjifo C."/>
            <person name="Currier R.B."/>
            <person name="Salgado D."/>
            <person name="Pla D."/>
            <person name="Sanz L."/>
            <person name="Hyder A.S."/>
            <person name="Ribeiro J.M."/>
            <person name="Arntzen J.W."/>
            <person name="van den Thillart G.E."/>
            <person name="Boetzer M."/>
            <person name="Pirovano W."/>
            <person name="Dirks R.P."/>
            <person name="Spaink H.P."/>
            <person name="Duboule D."/>
            <person name="McGlinn E."/>
            <person name="Kini R.M."/>
            <person name="Richardson M.K."/>
        </authorList>
    </citation>
    <scope>NUCLEOTIDE SEQUENCE</scope>
    <source>
        <tissue evidence="2">Blood</tissue>
    </source>
</reference>
<feature type="non-terminal residue" evidence="2">
    <location>
        <position position="183"/>
    </location>
</feature>
<protein>
    <recommendedName>
        <fullName evidence="1">Peptidase M1 membrane alanine aminopeptidase domain-containing protein</fullName>
    </recommendedName>
</protein>
<comment type="caution">
    <text evidence="2">The sequence shown here is derived from an EMBL/GenBank/DDBJ whole genome shotgun (WGS) entry which is preliminary data.</text>
</comment>
<dbReference type="MEROPS" id="M01.028"/>
<dbReference type="PANTHER" id="PTHR46627:SF1">
    <property type="entry name" value="AMINOPEPTIDASE O"/>
    <property type="match status" value="1"/>
</dbReference>
<dbReference type="InterPro" id="IPR014782">
    <property type="entry name" value="Peptidase_M1_dom"/>
</dbReference>
<sequence>LLEKACGHTPYPCRFQDPITSAQVIIPHRIFAPVCLKESCKKVLLHLLPQCLSAAYDLLGTHPFSRLDVLIVPLNFSSLGMASLSTSGILSPSIILYSWLDTVKNDTRMTMADLKKTIPHIIFLSQSTLSGESNLCGTRLCHEISHAWFGLAIGARDWTEEWLSEGFATHLEDAIWSAAQKET</sequence>
<dbReference type="SUPFAM" id="SSF55486">
    <property type="entry name" value="Metalloproteases ('zincins'), catalytic domain"/>
    <property type="match status" value="1"/>
</dbReference>
<dbReference type="InterPro" id="IPR027268">
    <property type="entry name" value="Peptidase_M4/M1_CTD_sf"/>
</dbReference>
<proteinExistence type="predicted"/>
<evidence type="ECO:0000259" key="1">
    <source>
        <dbReference type="Pfam" id="PF01433"/>
    </source>
</evidence>
<organism evidence="2 3">
    <name type="scientific">Ophiophagus hannah</name>
    <name type="common">King cobra</name>
    <name type="synonym">Naja hannah</name>
    <dbReference type="NCBI Taxonomy" id="8665"/>
    <lineage>
        <taxon>Eukaryota</taxon>
        <taxon>Metazoa</taxon>
        <taxon>Chordata</taxon>
        <taxon>Craniata</taxon>
        <taxon>Vertebrata</taxon>
        <taxon>Euteleostomi</taxon>
        <taxon>Lepidosauria</taxon>
        <taxon>Squamata</taxon>
        <taxon>Bifurcata</taxon>
        <taxon>Unidentata</taxon>
        <taxon>Episquamata</taxon>
        <taxon>Toxicofera</taxon>
        <taxon>Serpentes</taxon>
        <taxon>Colubroidea</taxon>
        <taxon>Elapidae</taxon>
        <taxon>Elapinae</taxon>
        <taxon>Ophiophagus</taxon>
    </lineage>
</organism>
<gene>
    <name evidence="2" type="ORF">L345_15539</name>
</gene>
<name>V8NAQ7_OPHHA</name>
<feature type="non-terminal residue" evidence="2">
    <location>
        <position position="1"/>
    </location>
</feature>
<keyword evidence="3" id="KW-1185">Reference proteome</keyword>
<dbReference type="Pfam" id="PF01433">
    <property type="entry name" value="Peptidase_M1"/>
    <property type="match status" value="1"/>
</dbReference>
<dbReference type="OrthoDB" id="79562at2759"/>
<dbReference type="PANTHER" id="PTHR46627">
    <property type="entry name" value="AMINOPEPTIDASE O"/>
    <property type="match status" value="1"/>
</dbReference>
<evidence type="ECO:0000313" key="3">
    <source>
        <dbReference type="Proteomes" id="UP000018936"/>
    </source>
</evidence>
<dbReference type="Gene3D" id="1.10.390.10">
    <property type="entry name" value="Neutral Protease Domain 2"/>
    <property type="match status" value="1"/>
</dbReference>
<feature type="domain" description="Peptidase M1 membrane alanine aminopeptidase" evidence="1">
    <location>
        <begin position="140"/>
        <end position="181"/>
    </location>
</feature>
<dbReference type="GO" id="GO:0070006">
    <property type="term" value="F:metalloaminopeptidase activity"/>
    <property type="evidence" value="ECO:0007669"/>
    <property type="project" value="InterPro"/>
</dbReference>
<dbReference type="Proteomes" id="UP000018936">
    <property type="component" value="Unassembled WGS sequence"/>
</dbReference>
<dbReference type="GO" id="GO:0005730">
    <property type="term" value="C:nucleolus"/>
    <property type="evidence" value="ECO:0007669"/>
    <property type="project" value="InterPro"/>
</dbReference>